<proteinExistence type="predicted"/>
<name>A0A4Y2AVF8_ARAVE</name>
<dbReference type="AlphaFoldDB" id="A0A4Y2AVF8"/>
<dbReference type="PANTHER" id="PTHR46888:SF11">
    <property type="entry name" value="SCAN BOX DOMAIN-CONTAINING PROTEIN"/>
    <property type="match status" value="1"/>
</dbReference>
<protein>
    <submittedName>
        <fullName evidence="2">Uncharacterized protein</fullName>
    </submittedName>
</protein>
<dbReference type="Proteomes" id="UP000499080">
    <property type="component" value="Unassembled WGS sequence"/>
</dbReference>
<comment type="caution">
    <text evidence="2">The sequence shown here is derived from an EMBL/GenBank/DDBJ whole genome shotgun (WGS) entry which is preliminary data.</text>
</comment>
<evidence type="ECO:0000313" key="2">
    <source>
        <dbReference type="EMBL" id="GBL83693.1"/>
    </source>
</evidence>
<feature type="coiled-coil region" evidence="1">
    <location>
        <begin position="2"/>
        <end position="45"/>
    </location>
</feature>
<reference evidence="2 3" key="1">
    <citation type="journal article" date="2019" name="Sci. Rep.">
        <title>Orb-weaving spider Araneus ventricosus genome elucidates the spidroin gene catalogue.</title>
        <authorList>
            <person name="Kono N."/>
            <person name="Nakamura H."/>
            <person name="Ohtoshi R."/>
            <person name="Moran D.A.P."/>
            <person name="Shinohara A."/>
            <person name="Yoshida Y."/>
            <person name="Fujiwara M."/>
            <person name="Mori M."/>
            <person name="Tomita M."/>
            <person name="Arakawa K."/>
        </authorList>
    </citation>
    <scope>NUCLEOTIDE SEQUENCE [LARGE SCALE GENOMIC DNA]</scope>
</reference>
<accession>A0A4Y2AVF8</accession>
<organism evidence="2 3">
    <name type="scientific">Araneus ventricosus</name>
    <name type="common">Orbweaver spider</name>
    <name type="synonym">Epeira ventricosa</name>
    <dbReference type="NCBI Taxonomy" id="182803"/>
    <lineage>
        <taxon>Eukaryota</taxon>
        <taxon>Metazoa</taxon>
        <taxon>Ecdysozoa</taxon>
        <taxon>Arthropoda</taxon>
        <taxon>Chelicerata</taxon>
        <taxon>Arachnida</taxon>
        <taxon>Araneae</taxon>
        <taxon>Araneomorphae</taxon>
        <taxon>Entelegynae</taxon>
        <taxon>Araneoidea</taxon>
        <taxon>Araneidae</taxon>
        <taxon>Araneus</taxon>
    </lineage>
</organism>
<evidence type="ECO:0000313" key="3">
    <source>
        <dbReference type="Proteomes" id="UP000499080"/>
    </source>
</evidence>
<keyword evidence="3" id="KW-1185">Reference proteome</keyword>
<keyword evidence="1" id="KW-0175">Coiled coil</keyword>
<dbReference type="EMBL" id="BGPR01081620">
    <property type="protein sequence ID" value="GBL83693.1"/>
    <property type="molecule type" value="Genomic_DNA"/>
</dbReference>
<gene>
    <name evidence="2" type="ORF">AVEN_152317_1</name>
</gene>
<dbReference type="OrthoDB" id="6436342at2759"/>
<dbReference type="PANTHER" id="PTHR46888">
    <property type="entry name" value="ZINC KNUCKLE DOMAINCONTAINING PROTEIN-RELATED"/>
    <property type="match status" value="1"/>
</dbReference>
<sequence>MAERKRKEEEEIAERRRQEEIELRKLEYEERMRKEEQEISERRRQDEIQISEQKRQEVIELRKLEYEERKRKEEYEERKRKDEMEFELQKIRLGAEGRSLNSNSVANQNVNSMQIKPKLDIHHLMQKFNSDENDISLYLIMFERLAKQAEILENTWITHLLGLLPYDVAQLIAREPDEIANDYGEVKKILLKRYKLTVYA</sequence>
<evidence type="ECO:0000256" key="1">
    <source>
        <dbReference type="SAM" id="Coils"/>
    </source>
</evidence>